<sequence length="46" mass="5298">MAALKTLWLTWWTSRTEREQLAMVSTIGYLSLLIGTVLFIANQLRT</sequence>
<keyword evidence="1" id="KW-0812">Transmembrane</keyword>
<name>A0ABN7LNV5_9BURK</name>
<organism evidence="2 3">
    <name type="scientific">Paraburkholderia nemoris</name>
    <dbReference type="NCBI Taxonomy" id="2793076"/>
    <lineage>
        <taxon>Bacteria</taxon>
        <taxon>Pseudomonadati</taxon>
        <taxon>Pseudomonadota</taxon>
        <taxon>Betaproteobacteria</taxon>
        <taxon>Burkholderiales</taxon>
        <taxon>Burkholderiaceae</taxon>
        <taxon>Paraburkholderia</taxon>
    </lineage>
</organism>
<dbReference type="EMBL" id="CAJNBH010000009">
    <property type="protein sequence ID" value="CAE6761271.1"/>
    <property type="molecule type" value="Genomic_DNA"/>
</dbReference>
<evidence type="ECO:0000313" key="2">
    <source>
        <dbReference type="EMBL" id="CAE6761271.1"/>
    </source>
</evidence>
<reference evidence="2 3" key="1">
    <citation type="submission" date="2021-02" db="EMBL/GenBank/DDBJ databases">
        <authorList>
            <person name="Vanwijnsberghe S."/>
        </authorList>
    </citation>
    <scope>NUCLEOTIDE SEQUENCE [LARGE SCALE GENOMIC DNA]</scope>
    <source>
        <strain evidence="2 3">R-69776</strain>
    </source>
</reference>
<keyword evidence="3" id="KW-1185">Reference proteome</keyword>
<evidence type="ECO:0000256" key="1">
    <source>
        <dbReference type="SAM" id="Phobius"/>
    </source>
</evidence>
<feature type="transmembrane region" description="Helical" evidence="1">
    <location>
        <begin position="20"/>
        <end position="41"/>
    </location>
</feature>
<accession>A0ABN7LNV5</accession>
<proteinExistence type="predicted"/>
<comment type="caution">
    <text evidence="2">The sequence shown here is derived from an EMBL/GenBank/DDBJ whole genome shotgun (WGS) entry which is preliminary data.</text>
</comment>
<keyword evidence="1" id="KW-0472">Membrane</keyword>
<protein>
    <submittedName>
        <fullName evidence="2">Uncharacterized protein</fullName>
    </submittedName>
</protein>
<gene>
    <name evidence="2" type="ORF">R69776_03384</name>
</gene>
<keyword evidence="1" id="KW-1133">Transmembrane helix</keyword>
<dbReference type="Proteomes" id="UP000673821">
    <property type="component" value="Unassembled WGS sequence"/>
</dbReference>
<evidence type="ECO:0000313" key="3">
    <source>
        <dbReference type="Proteomes" id="UP000673821"/>
    </source>
</evidence>